<proteinExistence type="predicted"/>
<feature type="compositionally biased region" description="Polar residues" evidence="2">
    <location>
        <begin position="111"/>
        <end position="130"/>
    </location>
</feature>
<gene>
    <name evidence="3" type="ORF">B0A52_08115</name>
</gene>
<evidence type="ECO:0000256" key="2">
    <source>
        <dbReference type="SAM" id="MobiDB-lite"/>
    </source>
</evidence>
<evidence type="ECO:0000313" key="3">
    <source>
        <dbReference type="EMBL" id="RVX67586.1"/>
    </source>
</evidence>
<feature type="compositionally biased region" description="Basic residues" evidence="2">
    <location>
        <begin position="46"/>
        <end position="56"/>
    </location>
</feature>
<sequence>MSESPAKRRRLNSSEPGVTVDPVSNPPITPTRASYRSPTKSSLARSHPHLVSKSPRRPTTGSKGKLLLDEILSRRSEPRGAPTPVRQDDVNVTNSKTNVTLATDAGVPPALSTTTAHSLSDPQPAVTRSSVPPEHNPQDTLSKNAKLSTSQHLKRQIMEPTLVEKPRPRSPSRGRSNEPDLPPTPVQLGLSPAPERPRGLASSSSPRGSKGGSGKHRRRVRGSGHDNSSPLKQKAPSPVNDDEPVEALESEQYSTAEVLHTVVEPDIQPDASNLSQNAKIKERLRQSLLVDIEQVLNEIKELEDAIDQDDLDDKTLSRLAPIILESTDARLDIENLSRLNEKSLLEHLTLFAPGGLRIDLTTKAGQHEGRAKMIHHLEVKPPIPWPEHIFHCRFRITMDTADKRVEGIRLVDTSRRTGIYKWIRGRLSNDLHCLDISGLVWGMGQWFSEAVVRAKVFQQLQSSQDQDDSSALTDSAQDPAVLTEKHACVLGTHLHSTKIAIDVNTDESKKKLRKVLLNWDIDIDWAGQQTSAIDIAVRGVSQKAEGGLKTVFRSLLRPAGVLSALAEVQKMLSDNLDDELETKSLSKPKGGKRKRVA</sequence>
<evidence type="ECO:0000313" key="4">
    <source>
        <dbReference type="Proteomes" id="UP000288859"/>
    </source>
</evidence>
<comment type="caution">
    <text evidence="3">The sequence shown here is derived from an EMBL/GenBank/DDBJ whole genome shotgun (WGS) entry which is preliminary data.</text>
</comment>
<name>A0A438MV43_EXOME</name>
<feature type="compositionally biased region" description="Polar residues" evidence="2">
    <location>
        <begin position="138"/>
        <end position="151"/>
    </location>
</feature>
<dbReference type="OrthoDB" id="4160836at2759"/>
<feature type="coiled-coil region" evidence="1">
    <location>
        <begin position="285"/>
        <end position="312"/>
    </location>
</feature>
<dbReference type="EMBL" id="NAJM01000046">
    <property type="protein sequence ID" value="RVX67586.1"/>
    <property type="molecule type" value="Genomic_DNA"/>
</dbReference>
<dbReference type="AlphaFoldDB" id="A0A438MV43"/>
<feature type="compositionally biased region" description="Basic and acidic residues" evidence="2">
    <location>
        <begin position="66"/>
        <end position="78"/>
    </location>
</feature>
<feature type="compositionally biased region" description="Polar residues" evidence="2">
    <location>
        <begin position="31"/>
        <end position="44"/>
    </location>
</feature>
<protein>
    <submittedName>
        <fullName evidence="3">Uncharacterized protein</fullName>
    </submittedName>
</protein>
<feature type="compositionally biased region" description="Polar residues" evidence="2">
    <location>
        <begin position="90"/>
        <end position="101"/>
    </location>
</feature>
<feature type="region of interest" description="Disordered" evidence="2">
    <location>
        <begin position="1"/>
        <end position="243"/>
    </location>
</feature>
<dbReference type="Proteomes" id="UP000288859">
    <property type="component" value="Unassembled WGS sequence"/>
</dbReference>
<reference evidence="3 4" key="1">
    <citation type="submission" date="2017-03" db="EMBL/GenBank/DDBJ databases">
        <title>Genomes of endolithic fungi from Antarctica.</title>
        <authorList>
            <person name="Coleine C."/>
            <person name="Masonjones S."/>
            <person name="Stajich J.E."/>
        </authorList>
    </citation>
    <scope>NUCLEOTIDE SEQUENCE [LARGE SCALE GENOMIC DNA]</scope>
    <source>
        <strain evidence="3 4">CCFEE 6314</strain>
    </source>
</reference>
<evidence type="ECO:0000256" key="1">
    <source>
        <dbReference type="SAM" id="Coils"/>
    </source>
</evidence>
<feature type="compositionally biased region" description="Basic residues" evidence="2">
    <location>
        <begin position="213"/>
        <end position="222"/>
    </location>
</feature>
<organism evidence="3 4">
    <name type="scientific">Exophiala mesophila</name>
    <name type="common">Black yeast-like fungus</name>
    <dbReference type="NCBI Taxonomy" id="212818"/>
    <lineage>
        <taxon>Eukaryota</taxon>
        <taxon>Fungi</taxon>
        <taxon>Dikarya</taxon>
        <taxon>Ascomycota</taxon>
        <taxon>Pezizomycotina</taxon>
        <taxon>Eurotiomycetes</taxon>
        <taxon>Chaetothyriomycetidae</taxon>
        <taxon>Chaetothyriales</taxon>
        <taxon>Herpotrichiellaceae</taxon>
        <taxon>Exophiala</taxon>
    </lineage>
</organism>
<feature type="compositionally biased region" description="Low complexity" evidence="2">
    <location>
        <begin position="199"/>
        <end position="208"/>
    </location>
</feature>
<keyword evidence="1" id="KW-0175">Coiled coil</keyword>
<dbReference type="VEuPathDB" id="FungiDB:PV10_04970"/>
<accession>A0A438MV43</accession>